<gene>
    <name evidence="3" type="ORF">Mal64_09550</name>
</gene>
<protein>
    <recommendedName>
        <fullName evidence="5">IRE (Iron responsive element)</fullName>
    </recommendedName>
</protein>
<dbReference type="RefSeq" id="WP_146397541.1">
    <property type="nucleotide sequence ID" value="NZ_SJPQ01000001.1"/>
</dbReference>
<feature type="compositionally biased region" description="Acidic residues" evidence="2">
    <location>
        <begin position="548"/>
        <end position="580"/>
    </location>
</feature>
<sequence>MNERGSFYRKLVYGVVIAVLLFPLSLLSAPTTVVSEGGVLAKLRTQNQLSQSNLGEIDPASETMKLATLGLRGVAVNLLWEMANEYKKKEDWTNLTATLEQLAKLQPNFITFWKFQSWNLSYNVSVEFDDYHDRYYYVRRGIQFLQQGARYNRDNPELLWELGWVNGQKVGRSDEREQYRRLYKADDEFHPADRPPDRRDNWLVGKGYYEDSIAAVDEKGQSLGRKSPAIFYSSPAKSQMNYAEAIETEGLFERGVAAWRLAGKEWTDFGNMPIEHSTGRILYFNEEDDLAERVEELEDELDGMHEGIKQLLAEDLMASLTDEERSAVETPRRQRGPAQDALVHGVLRRLRVSPLDIAARIGEERPEMAREAAAVAAELVDTKELLTFTRLYNDTCNFDYWAVRCEFEQTVDAVQAREKIYRGQREFRENGDPITARKLYEEAFEGWRAVFDEYPQLNDGMDTTGDDVMDLIYQYGKILDQLDERIPEDFPLWDVIEYYDDEREFTQQVVERRERLGLRDDQNAFGAPLDPEIGSLPFAGPVRSSEPSTDEASSDDASETQDAVDEQPEGEIEADADAADEPAPTDASYDSQDGGAEGGVSDQNGTEASEQADDANANANADSDAVTETATDDAVEEAVNAASDAE</sequence>
<evidence type="ECO:0000313" key="4">
    <source>
        <dbReference type="Proteomes" id="UP000315440"/>
    </source>
</evidence>
<reference evidence="3 4" key="1">
    <citation type="submission" date="2019-02" db="EMBL/GenBank/DDBJ databases">
        <title>Deep-cultivation of Planctomycetes and their phenomic and genomic characterization uncovers novel biology.</title>
        <authorList>
            <person name="Wiegand S."/>
            <person name="Jogler M."/>
            <person name="Boedeker C."/>
            <person name="Pinto D."/>
            <person name="Vollmers J."/>
            <person name="Rivas-Marin E."/>
            <person name="Kohn T."/>
            <person name="Peeters S.H."/>
            <person name="Heuer A."/>
            <person name="Rast P."/>
            <person name="Oberbeckmann S."/>
            <person name="Bunk B."/>
            <person name="Jeske O."/>
            <person name="Meyerdierks A."/>
            <person name="Storesund J.E."/>
            <person name="Kallscheuer N."/>
            <person name="Luecker S."/>
            <person name="Lage O.M."/>
            <person name="Pohl T."/>
            <person name="Merkel B.J."/>
            <person name="Hornburger P."/>
            <person name="Mueller R.-W."/>
            <person name="Bruemmer F."/>
            <person name="Labrenz M."/>
            <person name="Spormann A.M."/>
            <person name="Op Den Camp H."/>
            <person name="Overmann J."/>
            <person name="Amann R."/>
            <person name="Jetten M.S.M."/>
            <person name="Mascher T."/>
            <person name="Medema M.H."/>
            <person name="Devos D.P."/>
            <person name="Kaster A.-K."/>
            <person name="Ovreas L."/>
            <person name="Rohde M."/>
            <person name="Galperin M.Y."/>
            <person name="Jogler C."/>
        </authorList>
    </citation>
    <scope>NUCLEOTIDE SEQUENCE [LARGE SCALE GENOMIC DNA]</scope>
    <source>
        <strain evidence="3 4">Mal64</strain>
    </source>
</reference>
<keyword evidence="4" id="KW-1185">Reference proteome</keyword>
<organism evidence="3 4">
    <name type="scientific">Pseudobythopirellula maris</name>
    <dbReference type="NCBI Taxonomy" id="2527991"/>
    <lineage>
        <taxon>Bacteria</taxon>
        <taxon>Pseudomonadati</taxon>
        <taxon>Planctomycetota</taxon>
        <taxon>Planctomycetia</taxon>
        <taxon>Pirellulales</taxon>
        <taxon>Lacipirellulaceae</taxon>
        <taxon>Pseudobythopirellula</taxon>
    </lineage>
</organism>
<feature type="coiled-coil region" evidence="1">
    <location>
        <begin position="287"/>
        <end position="314"/>
    </location>
</feature>
<name>A0A5C5ZSP3_9BACT</name>
<keyword evidence="1" id="KW-0175">Coiled coil</keyword>
<evidence type="ECO:0000313" key="3">
    <source>
        <dbReference type="EMBL" id="TWT90562.1"/>
    </source>
</evidence>
<dbReference type="AlphaFoldDB" id="A0A5C5ZSP3"/>
<feature type="region of interest" description="Disordered" evidence="2">
    <location>
        <begin position="521"/>
        <end position="646"/>
    </location>
</feature>
<accession>A0A5C5ZSP3</accession>
<evidence type="ECO:0000256" key="2">
    <source>
        <dbReference type="SAM" id="MobiDB-lite"/>
    </source>
</evidence>
<comment type="caution">
    <text evidence="3">The sequence shown here is derived from an EMBL/GenBank/DDBJ whole genome shotgun (WGS) entry which is preliminary data.</text>
</comment>
<feature type="compositionally biased region" description="Low complexity" evidence="2">
    <location>
        <begin position="614"/>
        <end position="624"/>
    </location>
</feature>
<dbReference type="EMBL" id="SJPQ01000001">
    <property type="protein sequence ID" value="TWT90562.1"/>
    <property type="molecule type" value="Genomic_DNA"/>
</dbReference>
<proteinExistence type="predicted"/>
<dbReference type="Proteomes" id="UP000315440">
    <property type="component" value="Unassembled WGS sequence"/>
</dbReference>
<evidence type="ECO:0000256" key="1">
    <source>
        <dbReference type="SAM" id="Coils"/>
    </source>
</evidence>
<evidence type="ECO:0008006" key="5">
    <source>
        <dbReference type="Google" id="ProtNLM"/>
    </source>
</evidence>
<dbReference type="OrthoDB" id="239224at2"/>